<dbReference type="GO" id="GO:0008080">
    <property type="term" value="F:N-acetyltransferase activity"/>
    <property type="evidence" value="ECO:0007669"/>
    <property type="project" value="TreeGrafter"/>
</dbReference>
<protein>
    <recommendedName>
        <fullName evidence="3">N-acetyltransferase domain-containing protein</fullName>
    </recommendedName>
</protein>
<dbReference type="OrthoDB" id="6605633at2759"/>
<evidence type="ECO:0000313" key="1">
    <source>
        <dbReference type="EnsemblMetazoa" id="SCAU001326-PA"/>
    </source>
</evidence>
<organism evidence="1 2">
    <name type="scientific">Stomoxys calcitrans</name>
    <name type="common">Stable fly</name>
    <name type="synonym">Conops calcitrans</name>
    <dbReference type="NCBI Taxonomy" id="35570"/>
    <lineage>
        <taxon>Eukaryota</taxon>
        <taxon>Metazoa</taxon>
        <taxon>Ecdysozoa</taxon>
        <taxon>Arthropoda</taxon>
        <taxon>Hexapoda</taxon>
        <taxon>Insecta</taxon>
        <taxon>Pterygota</taxon>
        <taxon>Neoptera</taxon>
        <taxon>Endopterygota</taxon>
        <taxon>Diptera</taxon>
        <taxon>Brachycera</taxon>
        <taxon>Muscomorpha</taxon>
        <taxon>Muscoidea</taxon>
        <taxon>Muscidae</taxon>
        <taxon>Stomoxys</taxon>
    </lineage>
</organism>
<keyword evidence="2" id="KW-1185">Reference proteome</keyword>
<dbReference type="STRING" id="35570.A0A1I8NR67"/>
<sequence>MFRRSILPLAKNLINLDYRLITLDRYKDVMFHLRDMSAQTDPLNKTICECIRKGGDEFVEYFTYKTLNDELSLMALNSQGNIVGIVLNGVANPEYLQDLKNCLAKIRDSHLQSILQLQLEENMKNNIFDLCKTRKVFETRLLSVDSRNYNGRIMGKQLIRLSEIVAGNKDHKVMKADATGNFSQKIFSYCGFKCLNEVPYNNYSKKDDNSIKLRNLPHSKYQLLYKLLR</sequence>
<reference evidence="2" key="1">
    <citation type="submission" date="2015-05" db="EMBL/GenBank/DDBJ databases">
        <authorList>
            <person name="Wilson R.K."/>
            <person name="Warren W.C."/>
            <person name="Olafson P."/>
        </authorList>
    </citation>
    <scope>NUCLEOTIDE SEQUENCE [LARGE SCALE GENOMIC DNA]</scope>
    <source>
        <strain evidence="2">USDA</strain>
    </source>
</reference>
<dbReference type="PANTHER" id="PTHR20905">
    <property type="entry name" value="N-ACETYLTRANSFERASE-RELATED"/>
    <property type="match status" value="1"/>
</dbReference>
<dbReference type="Gene3D" id="3.40.630.30">
    <property type="match status" value="1"/>
</dbReference>
<dbReference type="KEGG" id="scac:106082099"/>
<evidence type="ECO:0000313" key="2">
    <source>
        <dbReference type="Proteomes" id="UP000095300"/>
    </source>
</evidence>
<gene>
    <name evidence="1" type="primary">106082099</name>
</gene>
<dbReference type="Proteomes" id="UP000095300">
    <property type="component" value="Unassembled WGS sequence"/>
</dbReference>
<reference evidence="1" key="2">
    <citation type="submission" date="2020-05" db="UniProtKB">
        <authorList>
            <consortium name="EnsemblMetazoa"/>
        </authorList>
    </citation>
    <scope>IDENTIFICATION</scope>
    <source>
        <strain evidence="1">USDA</strain>
    </source>
</reference>
<dbReference type="VEuPathDB" id="VectorBase:SCAU001326"/>
<dbReference type="EnsemblMetazoa" id="SCAU001326-RA">
    <property type="protein sequence ID" value="SCAU001326-PA"/>
    <property type="gene ID" value="SCAU001326"/>
</dbReference>
<name>A0A1I8NR67_STOCA</name>
<dbReference type="EnsemblMetazoa" id="SCAU001326-RB">
    <property type="protein sequence ID" value="SCAU001326-PB"/>
    <property type="gene ID" value="SCAU001326"/>
</dbReference>
<proteinExistence type="predicted"/>
<dbReference type="PANTHER" id="PTHR20905:SF32">
    <property type="entry name" value="ARYLALKYLAMINE N-ACETYLTRANSFERASE-LIKE 7, ISOFORM A"/>
    <property type="match status" value="1"/>
</dbReference>
<dbReference type="AlphaFoldDB" id="A0A1I8NR67"/>
<accession>A0A1I8NR67</accession>
<evidence type="ECO:0008006" key="3">
    <source>
        <dbReference type="Google" id="ProtNLM"/>
    </source>
</evidence>